<dbReference type="AlphaFoldDB" id="A0A813V7X1"/>
<dbReference type="InterPro" id="IPR016187">
    <property type="entry name" value="CTDL_fold"/>
</dbReference>
<dbReference type="Gene3D" id="3.10.100.10">
    <property type="entry name" value="Mannose-Binding Protein A, subunit A"/>
    <property type="match status" value="1"/>
</dbReference>
<feature type="chain" id="PRO_5032631179" description="C-type lectin domain-containing protein" evidence="2">
    <location>
        <begin position="19"/>
        <end position="501"/>
    </location>
</feature>
<sequence length="501" mass="56672">MTLSKLILLIFLFNIGYCEQVKIECSNSFFTNNTNDLCYYDDKKLFSWSDAYNQCLNRTINGILIQIFSSEQFNLLKNANIDETSLFWLGANNFASFRDFHWHWLDGSTVDSSAITWCPNSTYETAVGTYCAAYDSTLQCVNNYLCNTLLPAPCVSAVNGINQNTKISLISQPRATYLCSSTSGVAYANWWTYSILLLNWFILFCFFLYLCNRFTINKNTIILISAIAILSFILIIIYAILWSVQYQDIIQIPLAIVIIGCIASTLIYIALFIILNDRTRVQRCMACMILIFSTIILESFLMLGLILCIAYCSAYITLSWTSLDKDVTASVLASLIAAISVLFYTGILYLLENDGYDRIHAVKPANTNLIPLAPAQPIASLHQPQNNVSINHHRPNSIIPLKKPEQIERATSPVDERILQEFYADRPNDIHRYNLEGKNYIVYEKTNQTNVESYRIDLTQAMLLQESQGLKDAISRAKGSIHASSLVDEIQQAENLATQLV</sequence>
<evidence type="ECO:0000256" key="2">
    <source>
        <dbReference type="SAM" id="SignalP"/>
    </source>
</evidence>
<feature type="transmembrane region" description="Helical" evidence="1">
    <location>
        <begin position="287"/>
        <end position="316"/>
    </location>
</feature>
<dbReference type="EMBL" id="CAJNOL010000088">
    <property type="protein sequence ID" value="CAF0833894.1"/>
    <property type="molecule type" value="Genomic_DNA"/>
</dbReference>
<feature type="signal peptide" evidence="2">
    <location>
        <begin position="1"/>
        <end position="18"/>
    </location>
</feature>
<feature type="transmembrane region" description="Helical" evidence="1">
    <location>
        <begin position="250"/>
        <end position="275"/>
    </location>
</feature>
<dbReference type="Pfam" id="PF00059">
    <property type="entry name" value="Lectin_C"/>
    <property type="match status" value="1"/>
</dbReference>
<evidence type="ECO:0000313" key="4">
    <source>
        <dbReference type="EMBL" id="CAF0833894.1"/>
    </source>
</evidence>
<feature type="transmembrane region" description="Helical" evidence="1">
    <location>
        <begin position="190"/>
        <end position="210"/>
    </location>
</feature>
<evidence type="ECO:0000313" key="5">
    <source>
        <dbReference type="Proteomes" id="UP000663870"/>
    </source>
</evidence>
<name>A0A813V7X1_9BILA</name>
<feature type="transmembrane region" description="Helical" evidence="1">
    <location>
        <begin position="222"/>
        <end position="244"/>
    </location>
</feature>
<feature type="domain" description="C-type lectin" evidence="3">
    <location>
        <begin position="34"/>
        <end position="155"/>
    </location>
</feature>
<gene>
    <name evidence="4" type="ORF">JXQ802_LOCUS5829</name>
</gene>
<reference evidence="4" key="1">
    <citation type="submission" date="2021-02" db="EMBL/GenBank/DDBJ databases">
        <authorList>
            <person name="Nowell W R."/>
        </authorList>
    </citation>
    <scope>NUCLEOTIDE SEQUENCE</scope>
</reference>
<dbReference type="Proteomes" id="UP000663870">
    <property type="component" value="Unassembled WGS sequence"/>
</dbReference>
<organism evidence="4 5">
    <name type="scientific">Rotaria sordida</name>
    <dbReference type="NCBI Taxonomy" id="392033"/>
    <lineage>
        <taxon>Eukaryota</taxon>
        <taxon>Metazoa</taxon>
        <taxon>Spiralia</taxon>
        <taxon>Gnathifera</taxon>
        <taxon>Rotifera</taxon>
        <taxon>Eurotatoria</taxon>
        <taxon>Bdelloidea</taxon>
        <taxon>Philodinida</taxon>
        <taxon>Philodinidae</taxon>
        <taxon>Rotaria</taxon>
    </lineage>
</organism>
<protein>
    <recommendedName>
        <fullName evidence="3">C-type lectin domain-containing protein</fullName>
    </recommendedName>
</protein>
<keyword evidence="1" id="KW-0472">Membrane</keyword>
<dbReference type="InterPro" id="IPR001304">
    <property type="entry name" value="C-type_lectin-like"/>
</dbReference>
<accession>A0A813V7X1</accession>
<evidence type="ECO:0000256" key="1">
    <source>
        <dbReference type="SAM" id="Phobius"/>
    </source>
</evidence>
<keyword evidence="5" id="KW-1185">Reference proteome</keyword>
<dbReference type="CDD" id="cd00037">
    <property type="entry name" value="CLECT"/>
    <property type="match status" value="1"/>
</dbReference>
<feature type="transmembrane region" description="Helical" evidence="1">
    <location>
        <begin position="328"/>
        <end position="351"/>
    </location>
</feature>
<keyword evidence="1" id="KW-1133">Transmembrane helix</keyword>
<evidence type="ECO:0000259" key="3">
    <source>
        <dbReference type="PROSITE" id="PS50041"/>
    </source>
</evidence>
<dbReference type="InterPro" id="IPR016186">
    <property type="entry name" value="C-type_lectin-like/link_sf"/>
</dbReference>
<dbReference type="SUPFAM" id="SSF56436">
    <property type="entry name" value="C-type lectin-like"/>
    <property type="match status" value="1"/>
</dbReference>
<dbReference type="PROSITE" id="PS50041">
    <property type="entry name" value="C_TYPE_LECTIN_2"/>
    <property type="match status" value="1"/>
</dbReference>
<proteinExistence type="predicted"/>
<comment type="caution">
    <text evidence="4">The sequence shown here is derived from an EMBL/GenBank/DDBJ whole genome shotgun (WGS) entry which is preliminary data.</text>
</comment>
<keyword evidence="1" id="KW-0812">Transmembrane</keyword>
<keyword evidence="2" id="KW-0732">Signal</keyword>